<dbReference type="SUPFAM" id="SSF56219">
    <property type="entry name" value="DNase I-like"/>
    <property type="match status" value="1"/>
</dbReference>
<reference evidence="3" key="1">
    <citation type="submission" date="2025-08" db="UniProtKB">
        <authorList>
            <consortium name="RefSeq"/>
        </authorList>
    </citation>
    <scope>IDENTIFICATION</scope>
</reference>
<sequence length="152" mass="17280">MTQPPPSRLVPVGEKDHNPPTIIEKSTRKTKQPQQTLKIGTLNVRSLARTEKFIELTYLLQKIKIDVLGLAEVRKMGCAIEEHEKYIFCYKGETLGQYGVGFLIKKEHENKISSFTALSDRVALLKLKYDNQLLTIIQVYAPTHNAADEEIN</sequence>
<dbReference type="Gene3D" id="3.60.10.10">
    <property type="entry name" value="Endonuclease/exonuclease/phosphatase"/>
    <property type="match status" value="1"/>
</dbReference>
<evidence type="ECO:0000313" key="3">
    <source>
        <dbReference type="RefSeq" id="XP_052746683.1"/>
    </source>
</evidence>
<organism evidence="2 3">
    <name type="scientific">Bicyclus anynana</name>
    <name type="common">Squinting bush brown butterfly</name>
    <dbReference type="NCBI Taxonomy" id="110368"/>
    <lineage>
        <taxon>Eukaryota</taxon>
        <taxon>Metazoa</taxon>
        <taxon>Ecdysozoa</taxon>
        <taxon>Arthropoda</taxon>
        <taxon>Hexapoda</taxon>
        <taxon>Insecta</taxon>
        <taxon>Pterygota</taxon>
        <taxon>Neoptera</taxon>
        <taxon>Endopterygota</taxon>
        <taxon>Lepidoptera</taxon>
        <taxon>Glossata</taxon>
        <taxon>Ditrysia</taxon>
        <taxon>Papilionoidea</taxon>
        <taxon>Nymphalidae</taxon>
        <taxon>Satyrinae</taxon>
        <taxon>Satyrini</taxon>
        <taxon>Mycalesina</taxon>
        <taxon>Bicyclus</taxon>
    </lineage>
</organism>
<keyword evidence="2" id="KW-1185">Reference proteome</keyword>
<evidence type="ECO:0000256" key="1">
    <source>
        <dbReference type="SAM" id="MobiDB-lite"/>
    </source>
</evidence>
<accession>A0ABM3M5C9</accession>
<gene>
    <name evidence="3" type="primary">LOC128199732</name>
</gene>
<dbReference type="Proteomes" id="UP001652582">
    <property type="component" value="Chromosome Z"/>
</dbReference>
<dbReference type="RefSeq" id="XP_052746683.1">
    <property type="nucleotide sequence ID" value="XM_052890723.1"/>
</dbReference>
<protein>
    <submittedName>
        <fullName evidence="3">Uncharacterized protein LOC128199732</fullName>
    </submittedName>
</protein>
<dbReference type="InterPro" id="IPR036691">
    <property type="entry name" value="Endo/exonu/phosph_ase_sf"/>
</dbReference>
<name>A0ABM3M5C9_BICAN</name>
<evidence type="ECO:0000313" key="2">
    <source>
        <dbReference type="Proteomes" id="UP001652582"/>
    </source>
</evidence>
<feature type="region of interest" description="Disordered" evidence="1">
    <location>
        <begin position="1"/>
        <end position="30"/>
    </location>
</feature>
<proteinExistence type="predicted"/>
<dbReference type="GeneID" id="128199732"/>